<reference evidence="3" key="1">
    <citation type="submission" date="2015-08" db="EMBL/GenBank/DDBJ databases">
        <authorList>
            <person name="Varghese N."/>
        </authorList>
    </citation>
    <scope>NUCLEOTIDE SEQUENCE [LARGE SCALE GENOMIC DNA]</scope>
    <source>
        <strain evidence="3">JCM 18476</strain>
    </source>
</reference>
<dbReference type="EMBL" id="CYHG01000001">
    <property type="protein sequence ID" value="CUB02236.1"/>
    <property type="molecule type" value="Genomic_DNA"/>
</dbReference>
<feature type="domain" description="Methyltransferase type 11" evidence="1">
    <location>
        <begin position="75"/>
        <end position="125"/>
    </location>
</feature>
<dbReference type="SUPFAM" id="SSF53335">
    <property type="entry name" value="S-adenosyl-L-methionine-dependent methyltransferases"/>
    <property type="match status" value="1"/>
</dbReference>
<dbReference type="InterPro" id="IPR029063">
    <property type="entry name" value="SAM-dependent_MTases_sf"/>
</dbReference>
<dbReference type="Gene3D" id="3.40.50.150">
    <property type="entry name" value="Vaccinia Virus protein VP39"/>
    <property type="match status" value="1"/>
</dbReference>
<evidence type="ECO:0000313" key="2">
    <source>
        <dbReference type="EMBL" id="CUB02236.1"/>
    </source>
</evidence>
<dbReference type="Pfam" id="PF08241">
    <property type="entry name" value="Methyltransf_11"/>
    <property type="match status" value="1"/>
</dbReference>
<dbReference type="RefSeq" id="WP_055461223.1">
    <property type="nucleotide sequence ID" value="NZ_CYHG01000001.1"/>
</dbReference>
<dbReference type="InterPro" id="IPR013216">
    <property type="entry name" value="Methyltransf_11"/>
</dbReference>
<organism evidence="2 3">
    <name type="scientific">Marinomonas fungiae</name>
    <dbReference type="NCBI Taxonomy" id="1137284"/>
    <lineage>
        <taxon>Bacteria</taxon>
        <taxon>Pseudomonadati</taxon>
        <taxon>Pseudomonadota</taxon>
        <taxon>Gammaproteobacteria</taxon>
        <taxon>Oceanospirillales</taxon>
        <taxon>Oceanospirillaceae</taxon>
        <taxon>Marinomonas</taxon>
    </lineage>
</organism>
<dbReference type="AlphaFoldDB" id="A0A0K6IGS3"/>
<dbReference type="GO" id="GO:0008757">
    <property type="term" value="F:S-adenosylmethionine-dependent methyltransferase activity"/>
    <property type="evidence" value="ECO:0007669"/>
    <property type="project" value="InterPro"/>
</dbReference>
<accession>A0A0K6IGS3</accession>
<keyword evidence="2" id="KW-0808">Transferase</keyword>
<dbReference type="GO" id="GO:0032259">
    <property type="term" value="P:methylation"/>
    <property type="evidence" value="ECO:0007669"/>
    <property type="project" value="UniProtKB-KW"/>
</dbReference>
<dbReference type="STRING" id="1137284.GCA_001418205_00067"/>
<evidence type="ECO:0000313" key="3">
    <source>
        <dbReference type="Proteomes" id="UP000182769"/>
    </source>
</evidence>
<keyword evidence="3" id="KW-1185">Reference proteome</keyword>
<gene>
    <name evidence="2" type="ORF">Ga0061065_10168</name>
</gene>
<dbReference type="OrthoDB" id="6191410at2"/>
<sequence>MLDNQSRQLFQDWYDTELGQRLLNEEHDHVERELDNMVGYYLVQQSPLREIAFHHHRIRETIALSPVLELGASHATVVASMSELPLESDGIDAIVLHHTLDLSEDPHRDLHEVARTLLPSGKLIIIGFNPFSFWGIRRSFSKRVRAPWAARFISHRRLEDWLKVAGLTLENIEFIDYDMPFKSSKWRQRTDWLGRGVKALKLPLGGVYIMTVTKQTRRYIPIKPRWKATKVRVPPLTKPTIKEIK</sequence>
<protein>
    <submittedName>
        <fullName evidence="2">Methyltransferase domain</fullName>
    </submittedName>
</protein>
<dbReference type="Proteomes" id="UP000182769">
    <property type="component" value="Unassembled WGS sequence"/>
</dbReference>
<keyword evidence="2" id="KW-0489">Methyltransferase</keyword>
<evidence type="ECO:0000259" key="1">
    <source>
        <dbReference type="Pfam" id="PF08241"/>
    </source>
</evidence>
<proteinExistence type="predicted"/>
<name>A0A0K6IGS3_9GAMM</name>